<feature type="transmembrane region" description="Helical" evidence="9">
    <location>
        <begin position="153"/>
        <end position="168"/>
    </location>
</feature>
<dbReference type="PANTHER" id="PTHR22911">
    <property type="entry name" value="ACYL-MALONYL CONDENSING ENZYME-RELATED"/>
    <property type="match status" value="1"/>
</dbReference>
<keyword evidence="4" id="KW-1003">Cell membrane</keyword>
<evidence type="ECO:0000313" key="12">
    <source>
        <dbReference type="EMBL" id="WAT98270.1"/>
    </source>
</evidence>
<dbReference type="Proteomes" id="UP001210609">
    <property type="component" value="Chromosome"/>
</dbReference>
<protein>
    <submittedName>
        <fullName evidence="12">EamA family transporter RarD</fullName>
    </submittedName>
    <submittedName>
        <fullName evidence="11">Protein RarD</fullName>
    </submittedName>
</protein>
<evidence type="ECO:0000256" key="8">
    <source>
        <dbReference type="SAM" id="MobiDB-lite"/>
    </source>
</evidence>
<evidence type="ECO:0000313" key="13">
    <source>
        <dbReference type="Proteomes" id="UP000429552"/>
    </source>
</evidence>
<feature type="transmembrane region" description="Helical" evidence="9">
    <location>
        <begin position="43"/>
        <end position="62"/>
    </location>
</feature>
<comment type="similarity">
    <text evidence="2">Belongs to the EamA transporter family.</text>
</comment>
<evidence type="ECO:0000256" key="9">
    <source>
        <dbReference type="SAM" id="Phobius"/>
    </source>
</evidence>
<dbReference type="InterPro" id="IPR000620">
    <property type="entry name" value="EamA_dom"/>
</dbReference>
<name>A0A640TJW4_STRNI</name>
<evidence type="ECO:0000256" key="7">
    <source>
        <dbReference type="ARBA" id="ARBA00023136"/>
    </source>
</evidence>
<organism evidence="11 13">
    <name type="scientific">Streptomyces nigrescens</name>
    <dbReference type="NCBI Taxonomy" id="1920"/>
    <lineage>
        <taxon>Bacteria</taxon>
        <taxon>Bacillati</taxon>
        <taxon>Actinomycetota</taxon>
        <taxon>Actinomycetes</taxon>
        <taxon>Kitasatosporales</taxon>
        <taxon>Streptomycetaceae</taxon>
        <taxon>Streptomyces</taxon>
    </lineage>
</organism>
<keyword evidence="3" id="KW-0813">Transport</keyword>
<reference evidence="11 13" key="1">
    <citation type="submission" date="2019-12" db="EMBL/GenBank/DDBJ databases">
        <title>Whole genome shotgun sequence of Streptomyces libani subsp. libani NBRC 13452.</title>
        <authorList>
            <person name="Ichikawa N."/>
            <person name="Kimura A."/>
            <person name="Kitahashi Y."/>
            <person name="Komaki H."/>
            <person name="Tamura T."/>
        </authorList>
    </citation>
    <scope>NUCLEOTIDE SEQUENCE [LARGE SCALE GENOMIC DNA]</scope>
    <source>
        <strain evidence="11 13">NBRC 13452</strain>
    </source>
</reference>
<accession>A0A640TJW4</accession>
<feature type="transmembrane region" description="Helical" evidence="9">
    <location>
        <begin position="271"/>
        <end position="289"/>
    </location>
</feature>
<comment type="subcellular location">
    <subcellularLocation>
        <location evidence="1">Cell membrane</location>
        <topology evidence="1">Multi-pass membrane protein</topology>
    </subcellularLocation>
</comment>
<evidence type="ECO:0000256" key="1">
    <source>
        <dbReference type="ARBA" id="ARBA00004651"/>
    </source>
</evidence>
<dbReference type="RefSeq" id="WP_159487727.1">
    <property type="nucleotide sequence ID" value="NZ_BLIP01000001.1"/>
</dbReference>
<keyword evidence="6 9" id="KW-1133">Transmembrane helix</keyword>
<feature type="transmembrane region" description="Helical" evidence="9">
    <location>
        <begin position="180"/>
        <end position="200"/>
    </location>
</feature>
<evidence type="ECO:0000256" key="2">
    <source>
        <dbReference type="ARBA" id="ARBA00007362"/>
    </source>
</evidence>
<gene>
    <name evidence="12" type="primary">rarD</name>
    <name evidence="11" type="ORF">Sliba_43200</name>
    <name evidence="12" type="ORF">STRLI_004317</name>
</gene>
<evidence type="ECO:0000313" key="11">
    <source>
        <dbReference type="EMBL" id="GFE23867.1"/>
    </source>
</evidence>
<evidence type="ECO:0000259" key="10">
    <source>
        <dbReference type="Pfam" id="PF00892"/>
    </source>
</evidence>
<dbReference type="NCBIfam" id="TIGR00688">
    <property type="entry name" value="rarD"/>
    <property type="match status" value="1"/>
</dbReference>
<feature type="compositionally biased region" description="Low complexity" evidence="8">
    <location>
        <begin position="310"/>
        <end position="334"/>
    </location>
</feature>
<keyword evidence="7 9" id="KW-0472">Membrane</keyword>
<dbReference type="EMBL" id="BLIP01000001">
    <property type="protein sequence ID" value="GFE23867.1"/>
    <property type="molecule type" value="Genomic_DNA"/>
</dbReference>
<dbReference type="Pfam" id="PF00892">
    <property type="entry name" value="EamA"/>
    <property type="match status" value="1"/>
</dbReference>
<evidence type="ECO:0000256" key="3">
    <source>
        <dbReference type="ARBA" id="ARBA00022448"/>
    </source>
</evidence>
<feature type="transmembrane region" description="Helical" evidence="9">
    <location>
        <begin position="212"/>
        <end position="236"/>
    </location>
</feature>
<keyword evidence="14" id="KW-1185">Reference proteome</keyword>
<dbReference type="AlphaFoldDB" id="A0A640TJW4"/>
<dbReference type="InterPro" id="IPR004626">
    <property type="entry name" value="RarD"/>
</dbReference>
<feature type="transmembrane region" description="Helical" evidence="9">
    <location>
        <begin position="12"/>
        <end position="31"/>
    </location>
</feature>
<reference evidence="12 14" key="2">
    <citation type="submission" date="2022-12" db="EMBL/GenBank/DDBJ databases">
        <authorList>
            <person name="Ruckert C."/>
            <person name="Busche T."/>
            <person name="Kalinowski J."/>
            <person name="Wittmann C."/>
        </authorList>
    </citation>
    <scope>NUCLEOTIDE SEQUENCE [LARGE SCALE GENOMIC DNA]</scope>
    <source>
        <strain evidence="12 14">DSM 40555</strain>
    </source>
</reference>
<evidence type="ECO:0000256" key="4">
    <source>
        <dbReference type="ARBA" id="ARBA00022475"/>
    </source>
</evidence>
<dbReference type="InterPro" id="IPR037185">
    <property type="entry name" value="EmrE-like"/>
</dbReference>
<dbReference type="PANTHER" id="PTHR22911:SF137">
    <property type="entry name" value="SOLUTE CARRIER FAMILY 35 MEMBER G2-RELATED"/>
    <property type="match status" value="1"/>
</dbReference>
<keyword evidence="5 9" id="KW-0812">Transmembrane</keyword>
<dbReference type="SUPFAM" id="SSF103481">
    <property type="entry name" value="Multidrug resistance efflux transporter EmrE"/>
    <property type="match status" value="2"/>
</dbReference>
<evidence type="ECO:0000256" key="5">
    <source>
        <dbReference type="ARBA" id="ARBA00022692"/>
    </source>
</evidence>
<dbReference type="Proteomes" id="UP000429552">
    <property type="component" value="Unassembled WGS sequence"/>
</dbReference>
<feature type="region of interest" description="Disordered" evidence="8">
    <location>
        <begin position="310"/>
        <end position="344"/>
    </location>
</feature>
<proteinExistence type="inferred from homology"/>
<sequence length="344" mass="37014">MQPRSDQRTGLAYGLAAYTMWGLLPLYWRLLEDASPSEILAHRMVWSLPVAVVLLAVLRRWSWIGPLLRQPRRLGMVLLCTLFISANWFLYIWAVNSGHVLEASLGYFINPLVSIAFGVLLLRERLRPLQWTAVGTGTVAVIVMAVAYGRVPWIALALAFSFATYGLVKKGIKLDGIEGFSAETALQLLPALGFLVFLGLRGEASFTTGGVGQALLLSACGIATAVPLICFGASAVRLPLTTIGMLQYLAPTFQFVLGLTVFHEAMPPERWAGFALVWLALALLTWDALRTAGRARTALARAAARAGEAAEAEAAQSAEAPRAAAAAPHTAEQTLPPRPPGLTQ</sequence>
<evidence type="ECO:0000256" key="6">
    <source>
        <dbReference type="ARBA" id="ARBA00022989"/>
    </source>
</evidence>
<feature type="transmembrane region" description="Helical" evidence="9">
    <location>
        <begin position="105"/>
        <end position="122"/>
    </location>
</feature>
<feature type="transmembrane region" description="Helical" evidence="9">
    <location>
        <begin position="74"/>
        <end position="93"/>
    </location>
</feature>
<evidence type="ECO:0000313" key="14">
    <source>
        <dbReference type="Proteomes" id="UP001210609"/>
    </source>
</evidence>
<feature type="domain" description="EamA" evidence="10">
    <location>
        <begin position="9"/>
        <end position="144"/>
    </location>
</feature>
<dbReference type="GO" id="GO:0005886">
    <property type="term" value="C:plasma membrane"/>
    <property type="evidence" value="ECO:0007669"/>
    <property type="project" value="UniProtKB-SubCell"/>
</dbReference>
<dbReference type="EMBL" id="CP114202">
    <property type="protein sequence ID" value="WAT98270.1"/>
    <property type="molecule type" value="Genomic_DNA"/>
</dbReference>